<accession>A0ABY7NNJ3</accession>
<gene>
    <name evidence="1" type="ORF">PBT88_18660</name>
</gene>
<organism evidence="1 2">
    <name type="scientific">Sphingomonas abietis</name>
    <dbReference type="NCBI Taxonomy" id="3012344"/>
    <lineage>
        <taxon>Bacteria</taxon>
        <taxon>Pseudomonadati</taxon>
        <taxon>Pseudomonadota</taxon>
        <taxon>Alphaproteobacteria</taxon>
        <taxon>Sphingomonadales</taxon>
        <taxon>Sphingomonadaceae</taxon>
        <taxon>Sphingomonas</taxon>
    </lineage>
</organism>
<dbReference type="RefSeq" id="WP_270076795.1">
    <property type="nucleotide sequence ID" value="NZ_CP115174.1"/>
</dbReference>
<reference evidence="1 2" key="1">
    <citation type="submission" date="2022-12" db="EMBL/GenBank/DDBJ databases">
        <title>Sphingomonas abieness sp. nov., an endophytic bacterium isolated from Abies koreana.</title>
        <authorList>
            <person name="Jiang L."/>
            <person name="Lee J."/>
        </authorList>
    </citation>
    <scope>NUCLEOTIDE SEQUENCE [LARGE SCALE GENOMIC DNA]</scope>
    <source>
        <strain evidence="2">PAMB 00755</strain>
    </source>
</reference>
<keyword evidence="2" id="KW-1185">Reference proteome</keyword>
<evidence type="ECO:0000313" key="2">
    <source>
        <dbReference type="Proteomes" id="UP001210865"/>
    </source>
</evidence>
<proteinExistence type="predicted"/>
<name>A0ABY7NNJ3_9SPHN</name>
<sequence>MEVIPIDGQAVIGMKAIPISPRPLAVRFACVKSGGNDPRMIGEWMGIKGL</sequence>
<protein>
    <submittedName>
        <fullName evidence="1">Uncharacterized protein</fullName>
    </submittedName>
</protein>
<dbReference type="EMBL" id="CP115174">
    <property type="protein sequence ID" value="WBO22147.1"/>
    <property type="molecule type" value="Genomic_DNA"/>
</dbReference>
<evidence type="ECO:0000313" key="1">
    <source>
        <dbReference type="EMBL" id="WBO22147.1"/>
    </source>
</evidence>
<dbReference type="Proteomes" id="UP001210865">
    <property type="component" value="Chromosome"/>
</dbReference>